<evidence type="ECO:0000313" key="1">
    <source>
        <dbReference type="EMBL" id="RIH86052.1"/>
    </source>
</evidence>
<gene>
    <name evidence="1" type="ORF">Mrose_01939</name>
</gene>
<accession>A0A399ETW9</accession>
<evidence type="ECO:0000313" key="2">
    <source>
        <dbReference type="Proteomes" id="UP000265341"/>
    </source>
</evidence>
<name>A0A399ETW9_9DEIN</name>
<proteinExistence type="predicted"/>
<dbReference type="RefSeq" id="WP_119277780.1">
    <property type="nucleotide sequence ID" value="NZ_QWLA01000034.1"/>
</dbReference>
<dbReference type="Proteomes" id="UP000265341">
    <property type="component" value="Unassembled WGS sequence"/>
</dbReference>
<evidence type="ECO:0008006" key="3">
    <source>
        <dbReference type="Google" id="ProtNLM"/>
    </source>
</evidence>
<keyword evidence="2" id="KW-1185">Reference proteome</keyword>
<organism evidence="1 2">
    <name type="scientific">Calidithermus roseus</name>
    <dbReference type="NCBI Taxonomy" id="1644118"/>
    <lineage>
        <taxon>Bacteria</taxon>
        <taxon>Thermotogati</taxon>
        <taxon>Deinococcota</taxon>
        <taxon>Deinococci</taxon>
        <taxon>Thermales</taxon>
        <taxon>Thermaceae</taxon>
        <taxon>Calidithermus</taxon>
    </lineage>
</organism>
<protein>
    <recommendedName>
        <fullName evidence="3">DUF4388 domain-containing protein</fullName>
    </recommendedName>
</protein>
<reference evidence="1 2" key="1">
    <citation type="submission" date="2018-08" db="EMBL/GenBank/DDBJ databases">
        <title>Meiothermus roseus NBRC 110900 genome sequencing project.</title>
        <authorList>
            <person name="Da Costa M.S."/>
            <person name="Albuquerque L."/>
            <person name="Raposo P."/>
            <person name="Froufe H.J.C."/>
            <person name="Barroso C.S."/>
            <person name="Egas C."/>
        </authorList>
    </citation>
    <scope>NUCLEOTIDE SEQUENCE [LARGE SCALE GENOMIC DNA]</scope>
    <source>
        <strain evidence="1 2">NBRC 110900</strain>
    </source>
</reference>
<dbReference type="AlphaFoldDB" id="A0A399ETW9"/>
<dbReference type="EMBL" id="QWLA01000034">
    <property type="protein sequence ID" value="RIH86052.1"/>
    <property type="molecule type" value="Genomic_DNA"/>
</dbReference>
<sequence length="293" mass="31762">METTTRSNVPYVFRLLARAHPAEKLSGGAFEQAMAILQGSEFSGLMTLETRTGLLARILFQRGRLVHALRGEVEGARALEQLRAEPGFNAIALHPLEGPALALALAAVFGEARSLGHSTVVNVPVLLEQLRREGFSGVVALELGLNLKVWVLKEGEVLEGSEVLEGEQRGRLTELLWPGAPIPELGAVEPAAPARAVETPPEALNLVSAGELEALDPERIWQAAQEVINSRFGSRAAGVMERFRRDYGGLEPAQLLQSLSAQIENVLGSYYAERFREMATLAERSVAENVEGR</sequence>
<dbReference type="OrthoDB" id="9823064at2"/>
<comment type="caution">
    <text evidence="1">The sequence shown here is derived from an EMBL/GenBank/DDBJ whole genome shotgun (WGS) entry which is preliminary data.</text>
</comment>